<evidence type="ECO:0000313" key="2">
    <source>
        <dbReference type="Proteomes" id="UP000236291"/>
    </source>
</evidence>
<organism evidence="1 2">
    <name type="scientific">Trifolium pratense</name>
    <name type="common">Red clover</name>
    <dbReference type="NCBI Taxonomy" id="57577"/>
    <lineage>
        <taxon>Eukaryota</taxon>
        <taxon>Viridiplantae</taxon>
        <taxon>Streptophyta</taxon>
        <taxon>Embryophyta</taxon>
        <taxon>Tracheophyta</taxon>
        <taxon>Spermatophyta</taxon>
        <taxon>Magnoliopsida</taxon>
        <taxon>eudicotyledons</taxon>
        <taxon>Gunneridae</taxon>
        <taxon>Pentapetalae</taxon>
        <taxon>rosids</taxon>
        <taxon>fabids</taxon>
        <taxon>Fabales</taxon>
        <taxon>Fabaceae</taxon>
        <taxon>Papilionoideae</taxon>
        <taxon>50 kb inversion clade</taxon>
        <taxon>NPAAA clade</taxon>
        <taxon>Hologalegina</taxon>
        <taxon>IRL clade</taxon>
        <taxon>Trifolieae</taxon>
        <taxon>Trifolium</taxon>
    </lineage>
</organism>
<gene>
    <name evidence="1" type="ORF">L195_g053317</name>
</gene>
<feature type="non-terminal residue" evidence="1">
    <location>
        <position position="169"/>
    </location>
</feature>
<dbReference type="Proteomes" id="UP000236291">
    <property type="component" value="Unassembled WGS sequence"/>
</dbReference>
<evidence type="ECO:0000313" key="1">
    <source>
        <dbReference type="EMBL" id="PNX63056.1"/>
    </source>
</evidence>
<protein>
    <submittedName>
        <fullName evidence="1">Ulp1 protease family C-terminal catalytic domain containing protein</fullName>
    </submittedName>
</protein>
<reference evidence="1 2" key="1">
    <citation type="journal article" date="2014" name="Am. J. Bot.">
        <title>Genome assembly and annotation for red clover (Trifolium pratense; Fabaceae).</title>
        <authorList>
            <person name="Istvanek J."/>
            <person name="Jaros M."/>
            <person name="Krenek A."/>
            <person name="Repkova J."/>
        </authorList>
    </citation>
    <scope>NUCLEOTIDE SEQUENCE [LARGE SCALE GENOMIC DNA]</scope>
    <source>
        <strain evidence="2">cv. Tatra</strain>
        <tissue evidence="1">Young leaves</tissue>
    </source>
</reference>
<sequence length="169" mass="19781">REDVLYSSFKKAHCFLLQRSHLCTLQQDQWVSSFVINSWVNCLNWNQPNDKRTRLITPLLNYTVLEGPDVDNKSKSVACDNFVKRLSLFKYIEILDIDPKGLEYIMTPVLVGDPGYHYVCFVVNIKNQKFEFLNSLVGVGERLHTENQAPTVYKRMFDIWLNEVRAFVE</sequence>
<accession>A0A2K3K9S1</accession>
<feature type="non-terminal residue" evidence="1">
    <location>
        <position position="1"/>
    </location>
</feature>
<dbReference type="Gene3D" id="3.40.395.10">
    <property type="entry name" value="Adenoviral Proteinase, Chain A"/>
    <property type="match status" value="1"/>
</dbReference>
<name>A0A2K3K9S1_TRIPR</name>
<reference evidence="1 2" key="2">
    <citation type="journal article" date="2017" name="Front. Plant Sci.">
        <title>Gene Classification and Mining of Molecular Markers Useful in Red Clover (Trifolium pratense) Breeding.</title>
        <authorList>
            <person name="Istvanek J."/>
            <person name="Dluhosova J."/>
            <person name="Dluhos P."/>
            <person name="Patkova L."/>
            <person name="Nedelnik J."/>
            <person name="Repkova J."/>
        </authorList>
    </citation>
    <scope>NUCLEOTIDE SEQUENCE [LARGE SCALE GENOMIC DNA]</scope>
    <source>
        <strain evidence="2">cv. Tatra</strain>
        <tissue evidence="1">Young leaves</tissue>
    </source>
</reference>
<keyword evidence="1" id="KW-0378">Hydrolase</keyword>
<dbReference type="GO" id="GO:0006508">
    <property type="term" value="P:proteolysis"/>
    <property type="evidence" value="ECO:0007669"/>
    <property type="project" value="UniProtKB-KW"/>
</dbReference>
<dbReference type="InterPro" id="IPR038765">
    <property type="entry name" value="Papain-like_cys_pep_sf"/>
</dbReference>
<dbReference type="GO" id="GO:0008233">
    <property type="term" value="F:peptidase activity"/>
    <property type="evidence" value="ECO:0007669"/>
    <property type="project" value="UniProtKB-KW"/>
</dbReference>
<dbReference type="ExpressionAtlas" id="A0A2K3K9S1">
    <property type="expression patterns" value="baseline"/>
</dbReference>
<dbReference type="EMBL" id="ASHM01089345">
    <property type="protein sequence ID" value="PNX63056.1"/>
    <property type="molecule type" value="Genomic_DNA"/>
</dbReference>
<comment type="caution">
    <text evidence="1">The sequence shown here is derived from an EMBL/GenBank/DDBJ whole genome shotgun (WGS) entry which is preliminary data.</text>
</comment>
<keyword evidence="1" id="KW-0645">Protease</keyword>
<dbReference type="AlphaFoldDB" id="A0A2K3K9S1"/>
<proteinExistence type="predicted"/>
<dbReference type="SUPFAM" id="SSF54001">
    <property type="entry name" value="Cysteine proteinases"/>
    <property type="match status" value="1"/>
</dbReference>